<protein>
    <submittedName>
        <fullName evidence="4">Uncharacterized protein</fullName>
    </submittedName>
</protein>
<dbReference type="Pfam" id="PF00025">
    <property type="entry name" value="Arf"/>
    <property type="match status" value="1"/>
</dbReference>
<dbReference type="OrthoDB" id="414781at2759"/>
<keyword evidence="1 3" id="KW-0547">Nucleotide-binding</keyword>
<reference evidence="4 5" key="1">
    <citation type="journal article" date="2014" name="Nature">
        <title>The genome of the recently domesticated crop plant sugar beet (Beta vulgaris).</title>
        <authorList>
            <person name="Dohm J.C."/>
            <person name="Minoche A.E."/>
            <person name="Holtgrawe D."/>
            <person name="Capella-Gutierrez S."/>
            <person name="Zakrzewski F."/>
            <person name="Tafer H."/>
            <person name="Rupp O."/>
            <person name="Sorensen T.R."/>
            <person name="Stracke R."/>
            <person name="Reinhardt R."/>
            <person name="Goesmann A."/>
            <person name="Kraft T."/>
            <person name="Schulz B."/>
            <person name="Stadler P.F."/>
            <person name="Schmidt T."/>
            <person name="Gabaldon T."/>
            <person name="Lehrach H."/>
            <person name="Weisshaar B."/>
            <person name="Himmelbauer H."/>
        </authorList>
    </citation>
    <scope>NUCLEOTIDE SEQUENCE [LARGE SCALE GENOMIC DNA]</scope>
    <source>
        <tissue evidence="4">Taproot</tissue>
    </source>
</reference>
<dbReference type="Proteomes" id="UP000035740">
    <property type="component" value="Unassembled WGS sequence"/>
</dbReference>
<proteinExistence type="predicted"/>
<dbReference type="InterPro" id="IPR027417">
    <property type="entry name" value="P-loop_NTPase"/>
</dbReference>
<evidence type="ECO:0000256" key="3">
    <source>
        <dbReference type="PIRSR" id="PIRSR606689-1"/>
    </source>
</evidence>
<dbReference type="InterPro" id="IPR006689">
    <property type="entry name" value="Small_GTPase_ARF/SAR"/>
</dbReference>
<keyword evidence="5" id="KW-1185">Reference proteome</keyword>
<name>A0A0J8AMV9_BETVV</name>
<evidence type="ECO:0000313" key="5">
    <source>
        <dbReference type="Proteomes" id="UP000035740"/>
    </source>
</evidence>
<gene>
    <name evidence="4" type="ORF">BVRB_033480</name>
</gene>
<evidence type="ECO:0000256" key="1">
    <source>
        <dbReference type="ARBA" id="ARBA00022741"/>
    </source>
</evidence>
<dbReference type="EMBL" id="KQ105303">
    <property type="protein sequence ID" value="KMS90149.1"/>
    <property type="molecule type" value="Genomic_DNA"/>
</dbReference>
<organism evidence="4 5">
    <name type="scientific">Beta vulgaris subsp. vulgaris</name>
    <name type="common">Beet</name>
    <dbReference type="NCBI Taxonomy" id="3555"/>
    <lineage>
        <taxon>Eukaryota</taxon>
        <taxon>Viridiplantae</taxon>
        <taxon>Streptophyta</taxon>
        <taxon>Embryophyta</taxon>
        <taxon>Tracheophyta</taxon>
        <taxon>Spermatophyta</taxon>
        <taxon>Magnoliopsida</taxon>
        <taxon>eudicotyledons</taxon>
        <taxon>Gunneridae</taxon>
        <taxon>Pentapetalae</taxon>
        <taxon>Caryophyllales</taxon>
        <taxon>Chenopodiaceae</taxon>
        <taxon>Betoideae</taxon>
        <taxon>Beta</taxon>
    </lineage>
</organism>
<keyword evidence="2 3" id="KW-0342">GTP-binding</keyword>
<dbReference type="AlphaFoldDB" id="A0A0J8AMV9"/>
<dbReference type="Gramene" id="KMS90149">
    <property type="protein sequence ID" value="KMS90149"/>
    <property type="gene ID" value="BVRB_033480"/>
</dbReference>
<sequence length="79" mass="8564">MGHPDLSDAPVLILANKQDLPDALPPDIIRNLLDLDEIAVCRAVGVVALNGDGLAQSLQWLLGQLPGSNRAERLRQMRD</sequence>
<evidence type="ECO:0000313" key="4">
    <source>
        <dbReference type="EMBL" id="KMS90149.1"/>
    </source>
</evidence>
<dbReference type="SUPFAM" id="SSF52540">
    <property type="entry name" value="P-loop containing nucleoside triphosphate hydrolases"/>
    <property type="match status" value="1"/>
</dbReference>
<accession>A0A0J8AMV9</accession>
<dbReference type="GO" id="GO:0005525">
    <property type="term" value="F:GTP binding"/>
    <property type="evidence" value="ECO:0007669"/>
    <property type="project" value="UniProtKB-KW"/>
</dbReference>
<dbReference type="Gene3D" id="3.40.50.300">
    <property type="entry name" value="P-loop containing nucleotide triphosphate hydrolases"/>
    <property type="match status" value="1"/>
</dbReference>
<dbReference type="GO" id="GO:0003924">
    <property type="term" value="F:GTPase activity"/>
    <property type="evidence" value="ECO:0007669"/>
    <property type="project" value="InterPro"/>
</dbReference>
<evidence type="ECO:0000256" key="2">
    <source>
        <dbReference type="ARBA" id="ARBA00023134"/>
    </source>
</evidence>
<feature type="binding site" evidence="3">
    <location>
        <begin position="16"/>
        <end position="19"/>
    </location>
    <ligand>
        <name>GTP</name>
        <dbReference type="ChEBI" id="CHEBI:37565"/>
    </ligand>
</feature>